<dbReference type="HOGENOM" id="CLU_2341855_0_0_9"/>
<sequence length="97" mass="11334">MNYTVLEKSGSDASYDLIIEAIEPKPDNGYIVKSVVATNNKIIEDMINNMLNFEFLQGISWGLRFNFFQHIPDQWILEARLESLFEKMTKKEMSINR</sequence>
<evidence type="ECO:0000313" key="1">
    <source>
        <dbReference type="EMBL" id="AGF55701.1"/>
    </source>
</evidence>
<proteinExistence type="predicted"/>
<name>M1MLQ0_9CLOT</name>
<dbReference type="PATRIC" id="fig|931276.5.peg.1923"/>
<dbReference type="EMBL" id="CP004121">
    <property type="protein sequence ID" value="AGF55701.1"/>
    <property type="molecule type" value="Genomic_DNA"/>
</dbReference>
<dbReference type="AlphaFoldDB" id="M1MLQ0"/>
<dbReference type="Proteomes" id="UP000011728">
    <property type="component" value="Chromosome"/>
</dbReference>
<reference evidence="1 2" key="1">
    <citation type="submission" date="2013-02" db="EMBL/GenBank/DDBJ databases">
        <title>Genome sequence of Clostridium saccharoperbutylacetonicum N1-4(HMT).</title>
        <authorList>
            <person name="Poehlein A."/>
            <person name="Daniel R."/>
        </authorList>
    </citation>
    <scope>NUCLEOTIDE SEQUENCE [LARGE SCALE GENOMIC DNA]</scope>
    <source>
        <strain evidence="2">N1-4(HMT)</strain>
    </source>
</reference>
<dbReference type="RefSeq" id="WP_015392022.1">
    <property type="nucleotide sequence ID" value="NZ_AOIF01000124.1"/>
</dbReference>
<organism evidence="1 2">
    <name type="scientific">Clostridium saccharoperbutylacetonicum N1-4(HMT)</name>
    <dbReference type="NCBI Taxonomy" id="931276"/>
    <lineage>
        <taxon>Bacteria</taxon>
        <taxon>Bacillati</taxon>
        <taxon>Bacillota</taxon>
        <taxon>Clostridia</taxon>
        <taxon>Eubacteriales</taxon>
        <taxon>Clostridiaceae</taxon>
        <taxon>Clostridium</taxon>
    </lineage>
</organism>
<dbReference type="KEGG" id="csr:Cspa_c19330"/>
<dbReference type="OrthoDB" id="9921590at2"/>
<keyword evidence="2" id="KW-1185">Reference proteome</keyword>
<protein>
    <submittedName>
        <fullName evidence="1">Uncharacterized protein</fullName>
    </submittedName>
</protein>
<evidence type="ECO:0000313" key="2">
    <source>
        <dbReference type="Proteomes" id="UP000011728"/>
    </source>
</evidence>
<accession>M1MLQ0</accession>
<gene>
    <name evidence="1" type="ORF">Cspa_c19330</name>
</gene>